<evidence type="ECO:0000313" key="3">
    <source>
        <dbReference type="Proteomes" id="UP000294028"/>
    </source>
</evidence>
<evidence type="ECO:0000259" key="1">
    <source>
        <dbReference type="Pfam" id="PF00857"/>
    </source>
</evidence>
<dbReference type="Pfam" id="PF00857">
    <property type="entry name" value="Isochorismatase"/>
    <property type="match status" value="1"/>
</dbReference>
<dbReference type="GO" id="GO:0016787">
    <property type="term" value="F:hydrolase activity"/>
    <property type="evidence" value="ECO:0007669"/>
    <property type="project" value="UniProtKB-KW"/>
</dbReference>
<dbReference type="InterPro" id="IPR036380">
    <property type="entry name" value="Isochorismatase-like_sf"/>
</dbReference>
<dbReference type="AlphaFoldDB" id="A0A482T6V3"/>
<sequence length="210" mass="23073">MVNETASPSDQLLTQQNCAITLIDHQPEMVLGVNTIETGALRNNVAGLAKTADAYDIPVVLSSITKEYNGPLFEEIREILPDEDVIDRTTMNSWEDEAYVEAIEETGRDRLVMAGLWTEVCVCFAALSAMEAGYDVYVVVDACGGRTAADHEYSMERMMNAGAIPVTWAQVLYELQRDWAADGAEEAHQISIDHAGDFGVAVEFADFQTK</sequence>
<dbReference type="Gene3D" id="3.40.50.850">
    <property type="entry name" value="Isochorismatase-like"/>
    <property type="match status" value="1"/>
</dbReference>
<dbReference type="InterPro" id="IPR000868">
    <property type="entry name" value="Isochorismatase-like_dom"/>
</dbReference>
<dbReference type="PANTHER" id="PTHR43559:SF1">
    <property type="entry name" value="HYDROLASE"/>
    <property type="match status" value="1"/>
</dbReference>
<accession>A0A482T6V3</accession>
<dbReference type="CDD" id="cd01012">
    <property type="entry name" value="YcaC_related"/>
    <property type="match status" value="1"/>
</dbReference>
<proteinExistence type="predicted"/>
<feature type="domain" description="Isochorismatase-like" evidence="1">
    <location>
        <begin position="19"/>
        <end position="170"/>
    </location>
</feature>
<reference evidence="2 3" key="1">
    <citation type="submission" date="2018-12" db="EMBL/GenBank/DDBJ databases">
        <title>Genome analysis provides insights into bioremediation potentialities of Halogeometricum borinquense strain N11.</title>
        <authorList>
            <person name="Najjari A."/>
            <person name="Youssef N."/>
            <person name="Fhoula I."/>
            <person name="Ben Dhia O."/>
            <person name="Mahjoubi M."/>
            <person name="Ouzari H.I."/>
            <person name="Cherif A."/>
        </authorList>
    </citation>
    <scope>NUCLEOTIDE SEQUENCE [LARGE SCALE GENOMIC DNA]</scope>
    <source>
        <strain evidence="2 3">N11</strain>
    </source>
</reference>
<dbReference type="EMBL" id="RZHH01000003">
    <property type="protein sequence ID" value="RYJ08315.1"/>
    <property type="molecule type" value="Genomic_DNA"/>
</dbReference>
<evidence type="ECO:0000313" key="2">
    <source>
        <dbReference type="EMBL" id="RYJ08315.1"/>
    </source>
</evidence>
<comment type="caution">
    <text evidence="2">The sequence shown here is derived from an EMBL/GenBank/DDBJ whole genome shotgun (WGS) entry which is preliminary data.</text>
</comment>
<dbReference type="PANTHER" id="PTHR43559">
    <property type="entry name" value="HYDROLASE YCAC-RELATED"/>
    <property type="match status" value="1"/>
</dbReference>
<dbReference type="Proteomes" id="UP000294028">
    <property type="component" value="Unassembled WGS sequence"/>
</dbReference>
<gene>
    <name evidence="2" type="ORF">ELS19_17335</name>
</gene>
<name>A0A482T6V3_9EURY</name>
<dbReference type="InterPro" id="IPR053152">
    <property type="entry name" value="Hydrolase_YcaC-like"/>
</dbReference>
<dbReference type="RefSeq" id="WP_129786198.1">
    <property type="nucleotide sequence ID" value="NZ_RZHH01000003.1"/>
</dbReference>
<protein>
    <submittedName>
        <fullName evidence="2">Hydrolase</fullName>
    </submittedName>
</protein>
<keyword evidence="2" id="KW-0378">Hydrolase</keyword>
<organism evidence="2 3">
    <name type="scientific">Halogeometricum borinquense</name>
    <dbReference type="NCBI Taxonomy" id="60847"/>
    <lineage>
        <taxon>Archaea</taxon>
        <taxon>Methanobacteriati</taxon>
        <taxon>Methanobacteriota</taxon>
        <taxon>Stenosarchaea group</taxon>
        <taxon>Halobacteria</taxon>
        <taxon>Halobacteriales</taxon>
        <taxon>Haloferacaceae</taxon>
        <taxon>Halogeometricum</taxon>
    </lineage>
</organism>
<dbReference type="SUPFAM" id="SSF52499">
    <property type="entry name" value="Isochorismatase-like hydrolases"/>
    <property type="match status" value="1"/>
</dbReference>